<sequence length="224" mass="25657">MDATSPRRFFVSHEYSNYCDVQNLYHQRHEIADNSISRHLPASWWGNATEEELTEEMVGMREILRKWGNVATQDIKGYRAPYIQVGGNTEFKVLKDSGFLYESSMPTQRYLNDPFWPYTLEYRSTQDCEIGPCPTGTYSFLKKLASMDDVWVVTVSQAIEWIKSPTKLEDIEDFAPWKCDSPPPPGCSSADCKLCNYPAWSRVMSTCAPECPPHYPWVGNPDGN</sequence>
<dbReference type="InterPro" id="IPR011330">
    <property type="entry name" value="Glyco_hydro/deAcase_b/a-brl"/>
</dbReference>
<keyword evidence="2" id="KW-1185">Reference proteome</keyword>
<dbReference type="AlphaFoldDB" id="A0A9X0D0U1"/>
<dbReference type="PANTHER" id="PTHR45985:SF3">
    <property type="entry name" value="CHITIN DEACETYLASE-LIKE 4"/>
    <property type="match status" value="1"/>
</dbReference>
<dbReference type="Proteomes" id="UP001163046">
    <property type="component" value="Unassembled WGS sequence"/>
</dbReference>
<dbReference type="GO" id="GO:0005975">
    <property type="term" value="P:carbohydrate metabolic process"/>
    <property type="evidence" value="ECO:0007669"/>
    <property type="project" value="InterPro"/>
</dbReference>
<name>A0A9X0D0U1_9CNID</name>
<proteinExistence type="predicted"/>
<organism evidence="1 2">
    <name type="scientific">Desmophyllum pertusum</name>
    <dbReference type="NCBI Taxonomy" id="174260"/>
    <lineage>
        <taxon>Eukaryota</taxon>
        <taxon>Metazoa</taxon>
        <taxon>Cnidaria</taxon>
        <taxon>Anthozoa</taxon>
        <taxon>Hexacorallia</taxon>
        <taxon>Scleractinia</taxon>
        <taxon>Caryophylliina</taxon>
        <taxon>Caryophylliidae</taxon>
        <taxon>Desmophyllum</taxon>
    </lineage>
</organism>
<dbReference type="PANTHER" id="PTHR45985">
    <property type="match status" value="1"/>
</dbReference>
<reference evidence="1" key="1">
    <citation type="submission" date="2023-01" db="EMBL/GenBank/DDBJ databases">
        <title>Genome assembly of the deep-sea coral Lophelia pertusa.</title>
        <authorList>
            <person name="Herrera S."/>
            <person name="Cordes E."/>
        </authorList>
    </citation>
    <scope>NUCLEOTIDE SEQUENCE</scope>
    <source>
        <strain evidence="1">USNM1676648</strain>
        <tissue evidence="1">Polyp</tissue>
    </source>
</reference>
<dbReference type="Gene3D" id="3.20.20.370">
    <property type="entry name" value="Glycoside hydrolase/deacetylase"/>
    <property type="match status" value="1"/>
</dbReference>
<gene>
    <name evidence="1" type="primary">Cda5_1</name>
    <name evidence="1" type="ORF">OS493_031192</name>
</gene>
<accession>A0A9X0D0U1</accession>
<evidence type="ECO:0000313" key="2">
    <source>
        <dbReference type="Proteomes" id="UP001163046"/>
    </source>
</evidence>
<dbReference type="SUPFAM" id="SSF88713">
    <property type="entry name" value="Glycoside hydrolase/deacetylase"/>
    <property type="match status" value="1"/>
</dbReference>
<dbReference type="EMBL" id="MU825908">
    <property type="protein sequence ID" value="KAJ7383022.1"/>
    <property type="molecule type" value="Genomic_DNA"/>
</dbReference>
<evidence type="ECO:0000313" key="1">
    <source>
        <dbReference type="EMBL" id="KAJ7383022.1"/>
    </source>
</evidence>
<comment type="caution">
    <text evidence="1">The sequence shown here is derived from an EMBL/GenBank/DDBJ whole genome shotgun (WGS) entry which is preliminary data.</text>
</comment>
<protein>
    <submittedName>
        <fullName evidence="1">Polysaccharide deacetylase</fullName>
    </submittedName>
</protein>
<dbReference type="InterPro" id="IPR052740">
    <property type="entry name" value="CE4"/>
</dbReference>
<dbReference type="OrthoDB" id="6021972at2759"/>